<evidence type="ECO:0000313" key="3">
    <source>
        <dbReference type="EMBL" id="RWR46077.1"/>
    </source>
</evidence>
<dbReference type="EMBL" id="SAVB01000021">
    <property type="protein sequence ID" value="RWR46077.1"/>
    <property type="molecule type" value="Genomic_DNA"/>
</dbReference>
<proteinExistence type="predicted"/>
<evidence type="ECO:0000256" key="2">
    <source>
        <dbReference type="SAM" id="SignalP"/>
    </source>
</evidence>
<accession>A0A443LA76</accession>
<feature type="compositionally biased region" description="Basic residues" evidence="1">
    <location>
        <begin position="90"/>
        <end position="99"/>
    </location>
</feature>
<reference evidence="3 4" key="1">
    <citation type="submission" date="2019-01" db="EMBL/GenBank/DDBJ databases">
        <title>Sinorhodobacter populi sp. nov. isolated from the symptomatic bark tissue of Populus euramericana canker.</title>
        <authorList>
            <person name="Xu G."/>
        </authorList>
    </citation>
    <scope>NUCLEOTIDE SEQUENCE [LARGE SCALE GENOMIC DNA]</scope>
    <source>
        <strain evidence="3 4">CCTCC AB2012026</strain>
    </source>
</reference>
<protein>
    <submittedName>
        <fullName evidence="3">Uncharacterized protein</fullName>
    </submittedName>
</protein>
<dbReference type="AlphaFoldDB" id="A0A443LA76"/>
<gene>
    <name evidence="3" type="ORF">EOW65_14725</name>
</gene>
<organism evidence="3 4">
    <name type="scientific">Paenirhodobacter ferrireducens</name>
    <dbReference type="NCBI Taxonomy" id="1215032"/>
    <lineage>
        <taxon>Bacteria</taxon>
        <taxon>Pseudomonadati</taxon>
        <taxon>Pseudomonadota</taxon>
        <taxon>Alphaproteobacteria</taxon>
        <taxon>Rhodobacterales</taxon>
        <taxon>Rhodobacter group</taxon>
        <taxon>Paenirhodobacter</taxon>
    </lineage>
</organism>
<sequence length="120" mass="12687">MRFAQPRGVFAPVAASAPASACRASVACAGSGAAGSAADRLRDTALAPDRRRASQRGARADRRTGGCGDRRGGDGRRPLRPPSLSVRSRATARQRRCAPHRPDPAAASARRRRRSSRACR</sequence>
<comment type="caution">
    <text evidence="3">The sequence shown here is derived from an EMBL/GenBank/DDBJ whole genome shotgun (WGS) entry which is preliminary data.</text>
</comment>
<feature type="chain" id="PRO_5019264550" evidence="2">
    <location>
        <begin position="22"/>
        <end position="120"/>
    </location>
</feature>
<evidence type="ECO:0000256" key="1">
    <source>
        <dbReference type="SAM" id="MobiDB-lite"/>
    </source>
</evidence>
<evidence type="ECO:0000313" key="4">
    <source>
        <dbReference type="Proteomes" id="UP000286594"/>
    </source>
</evidence>
<keyword evidence="4" id="KW-1185">Reference proteome</keyword>
<feature type="region of interest" description="Disordered" evidence="1">
    <location>
        <begin position="30"/>
        <end position="120"/>
    </location>
</feature>
<feature type="compositionally biased region" description="Basic and acidic residues" evidence="1">
    <location>
        <begin position="39"/>
        <end position="77"/>
    </location>
</feature>
<keyword evidence="2" id="KW-0732">Signal</keyword>
<feature type="signal peptide" evidence="2">
    <location>
        <begin position="1"/>
        <end position="21"/>
    </location>
</feature>
<name>A0A443LA76_9RHOB</name>
<feature type="compositionally biased region" description="Basic residues" evidence="1">
    <location>
        <begin position="109"/>
        <end position="120"/>
    </location>
</feature>
<dbReference type="Proteomes" id="UP000286594">
    <property type="component" value="Unassembled WGS sequence"/>
</dbReference>